<dbReference type="Gene3D" id="2.60.40.10">
    <property type="entry name" value="Immunoglobulins"/>
    <property type="match status" value="4"/>
</dbReference>
<evidence type="ECO:0000313" key="4">
    <source>
        <dbReference type="Proteomes" id="UP000182427"/>
    </source>
</evidence>
<dbReference type="Gene3D" id="2.60.120.560">
    <property type="entry name" value="Exo-inulinase, domain 1"/>
    <property type="match status" value="2"/>
</dbReference>
<protein>
    <submittedName>
        <fullName evidence="3">Putative binding domain-containing protein, N-terminal</fullName>
    </submittedName>
</protein>
<organism evidence="3 4">
    <name type="scientific">Terriglobus roseus</name>
    <dbReference type="NCBI Taxonomy" id="392734"/>
    <lineage>
        <taxon>Bacteria</taxon>
        <taxon>Pseudomonadati</taxon>
        <taxon>Acidobacteriota</taxon>
        <taxon>Terriglobia</taxon>
        <taxon>Terriglobales</taxon>
        <taxon>Acidobacteriaceae</taxon>
        <taxon>Terriglobus</taxon>
    </lineage>
</organism>
<dbReference type="RefSeq" id="WP_083345008.1">
    <property type="nucleotide sequence ID" value="NZ_LT629690.1"/>
</dbReference>
<dbReference type="InterPro" id="IPR013783">
    <property type="entry name" value="Ig-like_fold"/>
</dbReference>
<dbReference type="InterPro" id="IPR029062">
    <property type="entry name" value="Class_I_gatase-like"/>
</dbReference>
<dbReference type="Proteomes" id="UP000182427">
    <property type="component" value="Chromosome I"/>
</dbReference>
<accession>A0A1G7JZ97</accession>
<feature type="domain" description="BACON" evidence="2">
    <location>
        <begin position="1032"/>
        <end position="1108"/>
    </location>
</feature>
<evidence type="ECO:0000313" key="3">
    <source>
        <dbReference type="EMBL" id="SDF30273.1"/>
    </source>
</evidence>
<proteinExistence type="predicted"/>
<sequence>MNLPRSIRNFYFVLVSSLLLMGICLLPQSALAQSQDLTVVVLVNSANTTGYNTNSTAPGTYQMGPERYLVHLQVPYKVVDVSTTAAMDLSSSQLIIAGHNGLNPSVAWQNAIVAAVANGTGFMNLDSDTGIGTQSHIQTMFHATGATLGQAQTSITIPAAVQVGGAQAHYIAALQRHWLNDPAGDITYNYHGNGVTTIASNATLLTGATGTVVAELGTDPLILTSTYGRGRLVDFTTYDYLHADRFGFVEGVDDLFWRSIVWAARKPFVLRGYPRIAAIQMDDNEVGVMSRVPDMWNTSLTGTVASDGTGGPWMPQLNLQVSSVATGDTDRAPMITAINANNLHASIHGLDYGSGGDMYWNLTVPTTDAQWQANVASALSWKAGSGGTDTFPKLSRSMVAHYWDISDNTGYEMYNSLNIRYITSPQAAGTYYFDYPKTVAGRTPLGPFRIYEQPPVYPVDYDETFPFFYADDVVVHSVAGKPAQTFFGFATQVGQMAGRFTRPDALWPSSTNNYTVAESLNQWEYYMWHFWSGMEPVQIYTHDGNNLDQSTVADRQSFITQLSAWFKTNKGTHQFMDGMGDYLRARNHSLLKSGTVTPSTISLTFTGAATDADGNLIPTKTYVFYGDDEGTLLSVPGFSNGGTYSFTNAAPPTMQVSPESLSFSTTVGSSPASKTVAVTNLGSGTYTWTATSNASWLTTTPTSGTSGATVTVKVNSNSLAAGTYTGTITVSSTTAAYSPYTVTVTLTVIPTTASLVGSPTSLAFTQQVGTTTASAAQTVSITNPSTTNVNWTATSSASWLTVTPASGGTPGTVSATVKAGSLTAGSYSGTITIKSTSPALTLLIPVTFTVTAAPVTISTSNLNSWTISPLGGLSNWSSNGSALSYNGAGVAPIYSGSANWTDYDLSVSMTMPVSNYPGGFRGRVNPVDGSGYAVWFYPSDHTVNLYKVVNWNISNGFTLIGTYNSLIFDASAHTYLLSMHGSTITVSRDGVQLITANDSTYTSGLVALDPSNQVVSYNSVVVSNASSLAATLTASPTSLTFSAVPGATAAAQNVSLSSTSSLSWTASTNAAWLTAAPVSGTSTPATVAVTASAASLSAGTYTGTLTLTPSTGSVVQIPVTLSVTASPSAVINAVPSAVYMFSPVGSSPTAASVSVQNSGTGALPWTATSNVSWLTPSPASSAAAGTLTLTPSTAALAVGTVMGNITLSSTNATAAVTVPVTLNIGNLLFQDQFASGSSQWTASPLGMASNWSVSNGSFNYNGNGHTQMYAGSQSWTDYTVSADVKLTNTSNYPGGIRGRVNLTSGAAYAVWLYPGDNTIKLLRSTAWAIDSPGLAVVGQSPTMLLDTNKHTIRMQFVGSQIRVYYDNTLIISATDTTLTSGAIALDVSSQPISFSNVVVQQ</sequence>
<keyword evidence="1" id="KW-0732">Signal</keyword>
<dbReference type="EMBL" id="LT629690">
    <property type="protein sequence ID" value="SDF30273.1"/>
    <property type="molecule type" value="Genomic_DNA"/>
</dbReference>
<reference evidence="3 4" key="1">
    <citation type="submission" date="2016-10" db="EMBL/GenBank/DDBJ databases">
        <authorList>
            <person name="de Groot N.N."/>
        </authorList>
    </citation>
    <scope>NUCLEOTIDE SEQUENCE [LARGE SCALE GENOMIC DNA]</scope>
    <source>
        <strain evidence="3 4">GAS232</strain>
    </source>
</reference>
<dbReference type="CDD" id="cd14948">
    <property type="entry name" value="BACON"/>
    <property type="match status" value="1"/>
</dbReference>
<keyword evidence="4" id="KW-1185">Reference proteome</keyword>
<feature type="signal peptide" evidence="1">
    <location>
        <begin position="1"/>
        <end position="32"/>
    </location>
</feature>
<feature type="domain" description="BACON" evidence="2">
    <location>
        <begin position="654"/>
        <end position="738"/>
    </location>
</feature>
<dbReference type="Pfam" id="PF19190">
    <property type="entry name" value="BACON_2"/>
    <property type="match status" value="4"/>
</dbReference>
<name>A0A1G7JZ97_9BACT</name>
<dbReference type="SUPFAM" id="SSF52317">
    <property type="entry name" value="Class I glutamine amidotransferase-like"/>
    <property type="match status" value="1"/>
</dbReference>
<evidence type="ECO:0000256" key="1">
    <source>
        <dbReference type="SAM" id="SignalP"/>
    </source>
</evidence>
<feature type="domain" description="BACON" evidence="2">
    <location>
        <begin position="1149"/>
        <end position="1222"/>
    </location>
</feature>
<gene>
    <name evidence="3" type="ORF">SAMN05444167_2002</name>
</gene>
<evidence type="ECO:0000259" key="2">
    <source>
        <dbReference type="Pfam" id="PF19190"/>
    </source>
</evidence>
<feature type="chain" id="PRO_5009241636" evidence="1">
    <location>
        <begin position="33"/>
        <end position="1401"/>
    </location>
</feature>
<feature type="domain" description="BACON" evidence="2">
    <location>
        <begin position="758"/>
        <end position="837"/>
    </location>
</feature>
<dbReference type="InterPro" id="IPR024361">
    <property type="entry name" value="BACON"/>
</dbReference>